<protein>
    <submittedName>
        <fullName evidence="2">Cell division protein ZapA</fullName>
    </submittedName>
</protein>
<name>A0A1G7GDU9_9RHOB</name>
<dbReference type="InterPro" id="IPR036192">
    <property type="entry name" value="Cell_div_ZapA-like_sf"/>
</dbReference>
<keyword evidence="1" id="KW-0175">Coiled coil</keyword>
<dbReference type="Proteomes" id="UP000182284">
    <property type="component" value="Unassembled WGS sequence"/>
</dbReference>
<dbReference type="OrthoDB" id="9797575at2"/>
<dbReference type="Gene3D" id="3.30.160.880">
    <property type="entry name" value="Cell division protein ZapA protomer, N-terminal domain"/>
    <property type="match status" value="1"/>
</dbReference>
<proteinExistence type="predicted"/>
<evidence type="ECO:0000313" key="2">
    <source>
        <dbReference type="EMBL" id="SDE86310.1"/>
    </source>
</evidence>
<dbReference type="GO" id="GO:0051301">
    <property type="term" value="P:cell division"/>
    <property type="evidence" value="ECO:0007669"/>
    <property type="project" value="UniProtKB-KW"/>
</dbReference>
<keyword evidence="2" id="KW-0132">Cell division</keyword>
<dbReference type="InterPro" id="IPR042233">
    <property type="entry name" value="Cell_div_ZapA_N"/>
</dbReference>
<accession>A0A1G7GDU9</accession>
<dbReference type="InterPro" id="IPR007838">
    <property type="entry name" value="Cell_div_ZapA-like"/>
</dbReference>
<organism evidence="2">
    <name type="scientific">Celeribacter baekdonensis</name>
    <dbReference type="NCBI Taxonomy" id="875171"/>
    <lineage>
        <taxon>Bacteria</taxon>
        <taxon>Pseudomonadati</taxon>
        <taxon>Pseudomonadota</taxon>
        <taxon>Alphaproteobacteria</taxon>
        <taxon>Rhodobacterales</taxon>
        <taxon>Roseobacteraceae</taxon>
        <taxon>Celeribacter</taxon>
    </lineage>
</organism>
<dbReference type="RefSeq" id="WP_074640723.1">
    <property type="nucleotide sequence ID" value="NZ_FNBL01000001.1"/>
</dbReference>
<dbReference type="SUPFAM" id="SSF102829">
    <property type="entry name" value="Cell division protein ZapA-like"/>
    <property type="match status" value="1"/>
</dbReference>
<gene>
    <name evidence="2" type="ORF">SAMN04488117_101519</name>
</gene>
<evidence type="ECO:0000256" key="1">
    <source>
        <dbReference type="SAM" id="Coils"/>
    </source>
</evidence>
<dbReference type="EMBL" id="FNBL01000001">
    <property type="protein sequence ID" value="SDE86310.1"/>
    <property type="molecule type" value="Genomic_DNA"/>
</dbReference>
<keyword evidence="2" id="KW-0131">Cell cycle</keyword>
<sequence length="135" mass="14576">MPEVKISIGGREFEVACQSGEEHFLKSAAQLLDNEASVLSSQIGRLPAERMLLMAGLMLADKTAGLEEQMRALEAKLGAQEALIEEMRARPTPAPERVEVPVVPIEVTDTLAEMAARAESMAAAFEERLGVKDAI</sequence>
<dbReference type="Pfam" id="PF05164">
    <property type="entry name" value="ZapA"/>
    <property type="match status" value="1"/>
</dbReference>
<dbReference type="AlphaFoldDB" id="A0A1G7GDU9"/>
<reference evidence="2" key="1">
    <citation type="submission" date="2016-10" db="EMBL/GenBank/DDBJ databases">
        <authorList>
            <person name="de Groot N.N."/>
        </authorList>
    </citation>
    <scope>NUCLEOTIDE SEQUENCE [LARGE SCALE GENOMIC DNA]</scope>
    <source>
        <strain evidence="2">DSM 27375</strain>
    </source>
</reference>
<feature type="coiled-coil region" evidence="1">
    <location>
        <begin position="63"/>
        <end position="90"/>
    </location>
</feature>